<comment type="caution">
    <text evidence="2">The sequence shown here is derived from an EMBL/GenBank/DDBJ whole genome shotgun (WGS) entry which is preliminary data.</text>
</comment>
<reference evidence="2" key="1">
    <citation type="submission" date="2023-11" db="EMBL/GenBank/DDBJ databases">
        <title>Genome assemblies of two species of porcelain crab, Petrolisthes cinctipes and Petrolisthes manimaculis (Anomura: Porcellanidae).</title>
        <authorList>
            <person name="Angst P."/>
        </authorList>
    </citation>
    <scope>NUCLEOTIDE SEQUENCE</scope>
    <source>
        <strain evidence="2">PB745_02</strain>
        <tissue evidence="2">Gill</tissue>
    </source>
</reference>
<protein>
    <submittedName>
        <fullName evidence="2">Uncharacterized protein</fullName>
    </submittedName>
</protein>
<accession>A0AAE1U4P3</accession>
<gene>
    <name evidence="2" type="ORF">Pmani_018271</name>
</gene>
<dbReference type="AlphaFoldDB" id="A0AAE1U4P3"/>
<sequence>MGLAVKTTGQKGCEEQEEEKEAMDGFGADRGLQATTTSLTSTRLFSVPQYHLTRFHSCAPPPSSLLHSLASPLLDSPHYHLIHLLLHTTRTTVRLG</sequence>
<feature type="region of interest" description="Disordered" evidence="1">
    <location>
        <begin position="1"/>
        <end position="32"/>
    </location>
</feature>
<evidence type="ECO:0000256" key="1">
    <source>
        <dbReference type="SAM" id="MobiDB-lite"/>
    </source>
</evidence>
<dbReference type="EMBL" id="JAWZYT010001668">
    <property type="protein sequence ID" value="KAK4310158.1"/>
    <property type="molecule type" value="Genomic_DNA"/>
</dbReference>
<evidence type="ECO:0000313" key="2">
    <source>
        <dbReference type="EMBL" id="KAK4310158.1"/>
    </source>
</evidence>
<dbReference type="Proteomes" id="UP001292094">
    <property type="component" value="Unassembled WGS sequence"/>
</dbReference>
<name>A0AAE1U4P3_9EUCA</name>
<proteinExistence type="predicted"/>
<organism evidence="2 3">
    <name type="scientific">Petrolisthes manimaculis</name>
    <dbReference type="NCBI Taxonomy" id="1843537"/>
    <lineage>
        <taxon>Eukaryota</taxon>
        <taxon>Metazoa</taxon>
        <taxon>Ecdysozoa</taxon>
        <taxon>Arthropoda</taxon>
        <taxon>Crustacea</taxon>
        <taxon>Multicrustacea</taxon>
        <taxon>Malacostraca</taxon>
        <taxon>Eumalacostraca</taxon>
        <taxon>Eucarida</taxon>
        <taxon>Decapoda</taxon>
        <taxon>Pleocyemata</taxon>
        <taxon>Anomura</taxon>
        <taxon>Galatheoidea</taxon>
        <taxon>Porcellanidae</taxon>
        <taxon>Petrolisthes</taxon>
    </lineage>
</organism>
<keyword evidence="3" id="KW-1185">Reference proteome</keyword>
<evidence type="ECO:0000313" key="3">
    <source>
        <dbReference type="Proteomes" id="UP001292094"/>
    </source>
</evidence>